<proteinExistence type="predicted"/>
<name>A0ABN1HHL9_9ACTN</name>
<feature type="region of interest" description="Disordered" evidence="1">
    <location>
        <begin position="147"/>
        <end position="168"/>
    </location>
</feature>
<feature type="signal peptide" evidence="2">
    <location>
        <begin position="1"/>
        <end position="22"/>
    </location>
</feature>
<comment type="caution">
    <text evidence="3">The sequence shown here is derived from an EMBL/GenBank/DDBJ whole genome shotgun (WGS) entry which is preliminary data.</text>
</comment>
<dbReference type="Proteomes" id="UP001500724">
    <property type="component" value="Unassembled WGS sequence"/>
</dbReference>
<evidence type="ECO:0000313" key="3">
    <source>
        <dbReference type="EMBL" id="GAA0650104.1"/>
    </source>
</evidence>
<keyword evidence="4" id="KW-1185">Reference proteome</keyword>
<sequence>MHAIRVASAALAGAGALTFASAPVAGAETAAGAPPAAVSYVGRAPALDGGITPFGFEVKPNIVEPGDTVGLRVERDDGGCRGPARVSSAVFDTVTIPPQRSTAMAVVDRDARVGAEYRVEFTCDGATGSTVLTVVGGTPVPLPSPIDEEPGRHSEGYHGRHPRGVHAGEGGTLAGIDLGRVGLGAVFVTGALGVAYRLSRRGRTEDGG</sequence>
<evidence type="ECO:0000256" key="1">
    <source>
        <dbReference type="SAM" id="MobiDB-lite"/>
    </source>
</evidence>
<keyword evidence="2" id="KW-0732">Signal</keyword>
<protein>
    <submittedName>
        <fullName evidence="3">Lipoprotein</fullName>
    </submittedName>
</protein>
<dbReference type="EMBL" id="BAAAGU010000028">
    <property type="protein sequence ID" value="GAA0650104.1"/>
    <property type="molecule type" value="Genomic_DNA"/>
</dbReference>
<accession>A0ABN1HHL9</accession>
<evidence type="ECO:0000313" key="4">
    <source>
        <dbReference type="Proteomes" id="UP001500724"/>
    </source>
</evidence>
<gene>
    <name evidence="3" type="ORF">GCM10009535_30180</name>
</gene>
<evidence type="ECO:0000256" key="2">
    <source>
        <dbReference type="SAM" id="SignalP"/>
    </source>
</evidence>
<keyword evidence="3" id="KW-0449">Lipoprotein</keyword>
<feature type="compositionally biased region" description="Basic and acidic residues" evidence="1">
    <location>
        <begin position="149"/>
        <end position="158"/>
    </location>
</feature>
<dbReference type="RefSeq" id="WP_344001326.1">
    <property type="nucleotide sequence ID" value="NZ_BAAAGU010000028.1"/>
</dbReference>
<organism evidence="3 4">
    <name type="scientific">Streptomyces thermocarboxydovorans</name>
    <dbReference type="NCBI Taxonomy" id="59298"/>
    <lineage>
        <taxon>Bacteria</taxon>
        <taxon>Bacillati</taxon>
        <taxon>Actinomycetota</taxon>
        <taxon>Actinomycetes</taxon>
        <taxon>Kitasatosporales</taxon>
        <taxon>Streptomycetaceae</taxon>
        <taxon>Streptomyces</taxon>
    </lineage>
</organism>
<reference evidence="3 4" key="1">
    <citation type="journal article" date="2019" name="Int. J. Syst. Evol. Microbiol.">
        <title>The Global Catalogue of Microorganisms (GCM) 10K type strain sequencing project: providing services to taxonomists for standard genome sequencing and annotation.</title>
        <authorList>
            <consortium name="The Broad Institute Genomics Platform"/>
            <consortium name="The Broad Institute Genome Sequencing Center for Infectious Disease"/>
            <person name="Wu L."/>
            <person name="Ma J."/>
        </authorList>
    </citation>
    <scope>NUCLEOTIDE SEQUENCE [LARGE SCALE GENOMIC DNA]</scope>
    <source>
        <strain evidence="3 4">JCM 10367</strain>
    </source>
</reference>
<feature type="chain" id="PRO_5046648143" evidence="2">
    <location>
        <begin position="23"/>
        <end position="208"/>
    </location>
</feature>